<dbReference type="HOGENOM" id="CLU_3430992_0_0_1"/>
<proteinExistence type="predicted"/>
<reference evidence="1 2" key="1">
    <citation type="journal article" date="2010" name="Nature">
        <title>Perigord black truffle genome uncovers evolutionary origins and mechanisms of symbiosis.</title>
        <authorList>
            <person name="Martin F."/>
            <person name="Kohler A."/>
            <person name="Murat C."/>
            <person name="Balestrini R."/>
            <person name="Coutinho P.M."/>
            <person name="Jaillon O."/>
            <person name="Montanini B."/>
            <person name="Morin E."/>
            <person name="Noel B."/>
            <person name="Percudani R."/>
            <person name="Porcel B."/>
            <person name="Rubini A."/>
            <person name="Amicucci A."/>
            <person name="Amselem J."/>
            <person name="Anthouard V."/>
            <person name="Arcioni S."/>
            <person name="Artiguenave F."/>
            <person name="Aury J.M."/>
            <person name="Ballario P."/>
            <person name="Bolchi A."/>
            <person name="Brenna A."/>
            <person name="Brun A."/>
            <person name="Buee M."/>
            <person name="Cantarel B."/>
            <person name="Chevalier G."/>
            <person name="Couloux A."/>
            <person name="Da Silva C."/>
            <person name="Denoeud F."/>
            <person name="Duplessis S."/>
            <person name="Ghignone S."/>
            <person name="Hilselberger B."/>
            <person name="Iotti M."/>
            <person name="Marcais B."/>
            <person name="Mello A."/>
            <person name="Miranda M."/>
            <person name="Pacioni G."/>
            <person name="Quesneville H."/>
            <person name="Riccioni C."/>
            <person name="Ruotolo R."/>
            <person name="Splivallo R."/>
            <person name="Stocchi V."/>
            <person name="Tisserant E."/>
            <person name="Viscomi A.R."/>
            <person name="Zambonelli A."/>
            <person name="Zampieri E."/>
            <person name="Henrissat B."/>
            <person name="Lebrun M.H."/>
            <person name="Paolocci F."/>
            <person name="Bonfante P."/>
            <person name="Ottonello S."/>
            <person name="Wincker P."/>
        </authorList>
    </citation>
    <scope>NUCLEOTIDE SEQUENCE [LARGE SCALE GENOMIC DNA]</scope>
    <source>
        <strain evidence="1 2">Mel28</strain>
    </source>
</reference>
<dbReference type="Proteomes" id="UP000006911">
    <property type="component" value="Unassembled WGS sequence"/>
</dbReference>
<organism evidence="1 2">
    <name type="scientific">Tuber melanosporum (strain Mel28)</name>
    <name type="common">Perigord black truffle</name>
    <dbReference type="NCBI Taxonomy" id="656061"/>
    <lineage>
        <taxon>Eukaryota</taxon>
        <taxon>Fungi</taxon>
        <taxon>Dikarya</taxon>
        <taxon>Ascomycota</taxon>
        <taxon>Pezizomycotina</taxon>
        <taxon>Pezizomycetes</taxon>
        <taxon>Pezizales</taxon>
        <taxon>Tuberaceae</taxon>
        <taxon>Tuber</taxon>
    </lineage>
</organism>
<sequence>MGNPPKHNVPCSSIKRET</sequence>
<gene>
    <name evidence="1" type="ORF">GSTUM_00010991001</name>
</gene>
<dbReference type="EMBL" id="FN430361">
    <property type="protein sequence ID" value="CAZ85873.1"/>
    <property type="molecule type" value="Genomic_DNA"/>
</dbReference>
<evidence type="ECO:0000313" key="2">
    <source>
        <dbReference type="Proteomes" id="UP000006911"/>
    </source>
</evidence>
<dbReference type="AlphaFoldDB" id="D5GMZ8"/>
<dbReference type="KEGG" id="tml:GSTUM_00010991001"/>
<evidence type="ECO:0000313" key="1">
    <source>
        <dbReference type="EMBL" id="CAZ85873.1"/>
    </source>
</evidence>
<dbReference type="InParanoid" id="D5GMZ8"/>
<feature type="non-terminal residue" evidence="1">
    <location>
        <position position="18"/>
    </location>
</feature>
<name>D5GMZ8_TUBMM</name>
<protein>
    <submittedName>
        <fullName evidence="1">(Perigord truffle) hypothetical protein</fullName>
    </submittedName>
</protein>
<accession>D5GMZ8</accession>
<keyword evidence="2" id="KW-1185">Reference proteome</keyword>